<keyword evidence="3" id="KW-1185">Reference proteome</keyword>
<evidence type="ECO:0000313" key="2">
    <source>
        <dbReference type="EMBL" id="PNW75722.1"/>
    </source>
</evidence>
<dbReference type="EMBL" id="CM008973">
    <property type="protein sequence ID" value="PNW75722.1"/>
    <property type="molecule type" value="Genomic_DNA"/>
</dbReference>
<name>A0A2K3D5B2_CHLRE</name>
<dbReference type="Proteomes" id="UP000006906">
    <property type="component" value="Chromosome 12"/>
</dbReference>
<accession>A0A2K3D5B2</accession>
<protein>
    <submittedName>
        <fullName evidence="2">Uncharacterized protein</fullName>
    </submittedName>
</protein>
<proteinExistence type="predicted"/>
<feature type="region of interest" description="Disordered" evidence="1">
    <location>
        <begin position="1"/>
        <end position="35"/>
    </location>
</feature>
<dbReference type="Gramene" id="PNW75722">
    <property type="protein sequence ID" value="PNW75722"/>
    <property type="gene ID" value="CHLRE_12g538376v5"/>
</dbReference>
<dbReference type="GeneID" id="66055693"/>
<dbReference type="KEGG" id="cre:CHLRE_12g538376v5"/>
<organism evidence="2 3">
    <name type="scientific">Chlamydomonas reinhardtii</name>
    <name type="common">Chlamydomonas smithii</name>
    <dbReference type="NCBI Taxonomy" id="3055"/>
    <lineage>
        <taxon>Eukaryota</taxon>
        <taxon>Viridiplantae</taxon>
        <taxon>Chlorophyta</taxon>
        <taxon>core chlorophytes</taxon>
        <taxon>Chlorophyceae</taxon>
        <taxon>CS clade</taxon>
        <taxon>Chlamydomonadales</taxon>
        <taxon>Chlamydomonadaceae</taxon>
        <taxon>Chlamydomonas</taxon>
    </lineage>
</organism>
<evidence type="ECO:0000313" key="3">
    <source>
        <dbReference type="Proteomes" id="UP000006906"/>
    </source>
</evidence>
<dbReference type="AlphaFoldDB" id="A0A2K3D5B2"/>
<reference evidence="2 3" key="1">
    <citation type="journal article" date="2007" name="Science">
        <title>The Chlamydomonas genome reveals the evolution of key animal and plant functions.</title>
        <authorList>
            <person name="Merchant S.S."/>
            <person name="Prochnik S.E."/>
            <person name="Vallon O."/>
            <person name="Harris E.H."/>
            <person name="Karpowicz S.J."/>
            <person name="Witman G.B."/>
            <person name="Terry A."/>
            <person name="Salamov A."/>
            <person name="Fritz-Laylin L.K."/>
            <person name="Marechal-Drouard L."/>
            <person name="Marshall W.F."/>
            <person name="Qu L.H."/>
            <person name="Nelson D.R."/>
            <person name="Sanderfoot A.A."/>
            <person name="Spalding M.H."/>
            <person name="Kapitonov V.V."/>
            <person name="Ren Q."/>
            <person name="Ferris P."/>
            <person name="Lindquist E."/>
            <person name="Shapiro H."/>
            <person name="Lucas S.M."/>
            <person name="Grimwood J."/>
            <person name="Schmutz J."/>
            <person name="Cardol P."/>
            <person name="Cerutti H."/>
            <person name="Chanfreau G."/>
            <person name="Chen C.L."/>
            <person name="Cognat V."/>
            <person name="Croft M.T."/>
            <person name="Dent R."/>
            <person name="Dutcher S."/>
            <person name="Fernandez E."/>
            <person name="Fukuzawa H."/>
            <person name="Gonzalez-Ballester D."/>
            <person name="Gonzalez-Halphen D."/>
            <person name="Hallmann A."/>
            <person name="Hanikenne M."/>
            <person name="Hippler M."/>
            <person name="Inwood W."/>
            <person name="Jabbari K."/>
            <person name="Kalanon M."/>
            <person name="Kuras R."/>
            <person name="Lefebvre P.A."/>
            <person name="Lemaire S.D."/>
            <person name="Lobanov A.V."/>
            <person name="Lohr M."/>
            <person name="Manuell A."/>
            <person name="Meier I."/>
            <person name="Mets L."/>
            <person name="Mittag M."/>
            <person name="Mittelmeier T."/>
            <person name="Moroney J.V."/>
            <person name="Moseley J."/>
            <person name="Napoli C."/>
            <person name="Nedelcu A.M."/>
            <person name="Niyogi K."/>
            <person name="Novoselov S.V."/>
            <person name="Paulsen I.T."/>
            <person name="Pazour G."/>
            <person name="Purton S."/>
            <person name="Ral J.P."/>
            <person name="Riano-Pachon D.M."/>
            <person name="Riekhof W."/>
            <person name="Rymarquis L."/>
            <person name="Schroda M."/>
            <person name="Stern D."/>
            <person name="Umen J."/>
            <person name="Willows R."/>
            <person name="Wilson N."/>
            <person name="Zimmer S.L."/>
            <person name="Allmer J."/>
            <person name="Balk J."/>
            <person name="Bisova K."/>
            <person name="Chen C.J."/>
            <person name="Elias M."/>
            <person name="Gendler K."/>
            <person name="Hauser C."/>
            <person name="Lamb M.R."/>
            <person name="Ledford H."/>
            <person name="Long J.C."/>
            <person name="Minagawa J."/>
            <person name="Page M.D."/>
            <person name="Pan J."/>
            <person name="Pootakham W."/>
            <person name="Roje S."/>
            <person name="Rose A."/>
            <person name="Stahlberg E."/>
            <person name="Terauchi A.M."/>
            <person name="Yang P."/>
            <person name="Ball S."/>
            <person name="Bowler C."/>
            <person name="Dieckmann C.L."/>
            <person name="Gladyshev V.N."/>
            <person name="Green P."/>
            <person name="Jorgensen R."/>
            <person name="Mayfield S."/>
            <person name="Mueller-Roeber B."/>
            <person name="Rajamani S."/>
            <person name="Sayre R.T."/>
            <person name="Brokstein P."/>
            <person name="Dubchak I."/>
            <person name="Goodstein D."/>
            <person name="Hornick L."/>
            <person name="Huang Y.W."/>
            <person name="Jhaveri J."/>
            <person name="Luo Y."/>
            <person name="Martinez D."/>
            <person name="Ngau W.C."/>
            <person name="Otillar B."/>
            <person name="Poliakov A."/>
            <person name="Porter A."/>
            <person name="Szajkowski L."/>
            <person name="Werner G."/>
            <person name="Zhou K."/>
            <person name="Grigoriev I.V."/>
            <person name="Rokhsar D.S."/>
            <person name="Grossman A.R."/>
        </authorList>
    </citation>
    <scope>NUCLEOTIDE SEQUENCE [LARGE SCALE GENOMIC DNA]</scope>
    <source>
        <strain evidence="3">CC-503</strain>
    </source>
</reference>
<gene>
    <name evidence="2" type="ORF">CHLRE_12g538376v5</name>
</gene>
<dbReference type="InParanoid" id="A0A2K3D5B2"/>
<sequence>MLPQAQPQACASPPAHDSIRGASGSAAAAPSSSQAPTLPELRVLLGAEEELPAAHAVIQFARGGWSWAA</sequence>
<evidence type="ECO:0000256" key="1">
    <source>
        <dbReference type="SAM" id="MobiDB-lite"/>
    </source>
</evidence>
<dbReference type="RefSeq" id="XP_042918789.1">
    <property type="nucleotide sequence ID" value="XM_043068694.1"/>
</dbReference>